<dbReference type="EMBL" id="BSUN01000001">
    <property type="protein sequence ID" value="GMA34978.1"/>
    <property type="molecule type" value="Genomic_DNA"/>
</dbReference>
<accession>A0ABQ6ID02</accession>
<reference evidence="4" key="1">
    <citation type="journal article" date="2019" name="Int. J. Syst. Evol. Microbiol.">
        <title>The Global Catalogue of Microorganisms (GCM) 10K type strain sequencing project: providing services to taxonomists for standard genome sequencing and annotation.</title>
        <authorList>
            <consortium name="The Broad Institute Genomics Platform"/>
            <consortium name="The Broad Institute Genome Sequencing Center for Infectious Disease"/>
            <person name="Wu L."/>
            <person name="Ma J."/>
        </authorList>
    </citation>
    <scope>NUCLEOTIDE SEQUENCE [LARGE SCALE GENOMIC DNA]</scope>
    <source>
        <strain evidence="4">NBRC 112299</strain>
    </source>
</reference>
<protein>
    <submittedName>
        <fullName evidence="3">Uncharacterized protein</fullName>
    </submittedName>
</protein>
<keyword evidence="2" id="KW-0472">Membrane</keyword>
<evidence type="ECO:0000313" key="3">
    <source>
        <dbReference type="EMBL" id="GMA34978.1"/>
    </source>
</evidence>
<gene>
    <name evidence="3" type="ORF">GCM10025876_11820</name>
</gene>
<keyword evidence="2" id="KW-1133">Transmembrane helix</keyword>
<feature type="region of interest" description="Disordered" evidence="1">
    <location>
        <begin position="37"/>
        <end position="74"/>
    </location>
</feature>
<evidence type="ECO:0000256" key="1">
    <source>
        <dbReference type="SAM" id="MobiDB-lite"/>
    </source>
</evidence>
<proteinExistence type="predicted"/>
<sequence length="74" mass="7408">MADFSGGPGFLAFVATFLMVAAAVVLMLSLSRHLRKVRTHPPEGADAVATASAAEAAPATSTDGAAEEPGKPQA</sequence>
<organism evidence="3 4">
    <name type="scientific">Demequina litorisediminis</name>
    <dbReference type="NCBI Taxonomy" id="1849022"/>
    <lineage>
        <taxon>Bacteria</taxon>
        <taxon>Bacillati</taxon>
        <taxon>Actinomycetota</taxon>
        <taxon>Actinomycetes</taxon>
        <taxon>Micrococcales</taxon>
        <taxon>Demequinaceae</taxon>
        <taxon>Demequina</taxon>
    </lineage>
</organism>
<name>A0ABQ6ID02_9MICO</name>
<dbReference type="Proteomes" id="UP001157125">
    <property type="component" value="Unassembled WGS sequence"/>
</dbReference>
<comment type="caution">
    <text evidence="3">The sequence shown here is derived from an EMBL/GenBank/DDBJ whole genome shotgun (WGS) entry which is preliminary data.</text>
</comment>
<dbReference type="RefSeq" id="WP_284327702.1">
    <property type="nucleotide sequence ID" value="NZ_BSUN01000001.1"/>
</dbReference>
<keyword evidence="4" id="KW-1185">Reference proteome</keyword>
<keyword evidence="2" id="KW-0812">Transmembrane</keyword>
<feature type="transmembrane region" description="Helical" evidence="2">
    <location>
        <begin position="6"/>
        <end position="28"/>
    </location>
</feature>
<feature type="compositionally biased region" description="Low complexity" evidence="1">
    <location>
        <begin position="44"/>
        <end position="64"/>
    </location>
</feature>
<evidence type="ECO:0000313" key="4">
    <source>
        <dbReference type="Proteomes" id="UP001157125"/>
    </source>
</evidence>
<evidence type="ECO:0000256" key="2">
    <source>
        <dbReference type="SAM" id="Phobius"/>
    </source>
</evidence>